<gene>
    <name evidence="2" type="ORF">LACBIDRAFT_293245</name>
</gene>
<dbReference type="KEGG" id="lbc:LACBIDRAFT_293245"/>
<organism evidence="3">
    <name type="scientific">Laccaria bicolor (strain S238N-H82 / ATCC MYA-4686)</name>
    <name type="common">Bicoloured deceiver</name>
    <name type="synonym">Laccaria laccata var. bicolor</name>
    <dbReference type="NCBI Taxonomy" id="486041"/>
    <lineage>
        <taxon>Eukaryota</taxon>
        <taxon>Fungi</taxon>
        <taxon>Dikarya</taxon>
        <taxon>Basidiomycota</taxon>
        <taxon>Agaricomycotina</taxon>
        <taxon>Agaricomycetes</taxon>
        <taxon>Agaricomycetidae</taxon>
        <taxon>Agaricales</taxon>
        <taxon>Agaricineae</taxon>
        <taxon>Hydnangiaceae</taxon>
        <taxon>Laccaria</taxon>
    </lineage>
</organism>
<reference evidence="2 3" key="1">
    <citation type="journal article" date="2008" name="Nature">
        <title>The genome of Laccaria bicolor provides insights into mycorrhizal symbiosis.</title>
        <authorList>
            <person name="Martin F."/>
            <person name="Aerts A."/>
            <person name="Ahren D."/>
            <person name="Brun A."/>
            <person name="Danchin E.G.J."/>
            <person name="Duchaussoy F."/>
            <person name="Gibon J."/>
            <person name="Kohler A."/>
            <person name="Lindquist E."/>
            <person name="Pereda V."/>
            <person name="Salamov A."/>
            <person name="Shapiro H.J."/>
            <person name="Wuyts J."/>
            <person name="Blaudez D."/>
            <person name="Buee M."/>
            <person name="Brokstein P."/>
            <person name="Canbaeck B."/>
            <person name="Cohen D."/>
            <person name="Courty P.E."/>
            <person name="Coutinho P.M."/>
            <person name="Delaruelle C."/>
            <person name="Detter J.C."/>
            <person name="Deveau A."/>
            <person name="DiFazio S."/>
            <person name="Duplessis S."/>
            <person name="Fraissinet-Tachet L."/>
            <person name="Lucic E."/>
            <person name="Frey-Klett P."/>
            <person name="Fourrey C."/>
            <person name="Feussner I."/>
            <person name="Gay G."/>
            <person name="Grimwood J."/>
            <person name="Hoegger P.J."/>
            <person name="Jain P."/>
            <person name="Kilaru S."/>
            <person name="Labbe J."/>
            <person name="Lin Y.C."/>
            <person name="Legue V."/>
            <person name="Le Tacon F."/>
            <person name="Marmeisse R."/>
            <person name="Melayah D."/>
            <person name="Montanini B."/>
            <person name="Muratet M."/>
            <person name="Nehls U."/>
            <person name="Niculita-Hirzel H."/>
            <person name="Oudot-Le Secq M.P."/>
            <person name="Peter M."/>
            <person name="Quesneville H."/>
            <person name="Rajashekar B."/>
            <person name="Reich M."/>
            <person name="Rouhier N."/>
            <person name="Schmutz J."/>
            <person name="Yin T."/>
            <person name="Chalot M."/>
            <person name="Henrissat B."/>
            <person name="Kuees U."/>
            <person name="Lucas S."/>
            <person name="Van de Peer Y."/>
            <person name="Podila G.K."/>
            <person name="Polle A."/>
            <person name="Pukkila P.J."/>
            <person name="Richardson P.M."/>
            <person name="Rouze P."/>
            <person name="Sanders I.R."/>
            <person name="Stajich J.E."/>
            <person name="Tunlid A."/>
            <person name="Tuskan G."/>
            <person name="Grigoriev I.V."/>
        </authorList>
    </citation>
    <scope>NUCLEOTIDE SEQUENCE [LARGE SCALE GENOMIC DNA]</scope>
    <source>
        <strain evidence="3">S238N-H82 / ATCC MYA-4686</strain>
    </source>
</reference>
<protein>
    <submittedName>
        <fullName evidence="2">Predicted protein</fullName>
    </submittedName>
</protein>
<accession>B0D255</accession>
<evidence type="ECO:0000313" key="3">
    <source>
        <dbReference type="Proteomes" id="UP000001194"/>
    </source>
</evidence>
<dbReference type="RefSeq" id="XP_001877987.1">
    <property type="nucleotide sequence ID" value="XM_001877952.1"/>
</dbReference>
<keyword evidence="1" id="KW-0472">Membrane</keyword>
<dbReference type="GeneID" id="6073816"/>
<feature type="transmembrane region" description="Helical" evidence="1">
    <location>
        <begin position="299"/>
        <end position="320"/>
    </location>
</feature>
<keyword evidence="1" id="KW-1133">Transmembrane helix</keyword>
<name>B0D255_LACBS</name>
<dbReference type="AlphaFoldDB" id="B0D255"/>
<dbReference type="Proteomes" id="UP000001194">
    <property type="component" value="Unassembled WGS sequence"/>
</dbReference>
<dbReference type="EMBL" id="DS547096">
    <property type="protein sequence ID" value="EDR10686.1"/>
    <property type="molecule type" value="Genomic_DNA"/>
</dbReference>
<dbReference type="HOGENOM" id="CLU_852765_0_0_1"/>
<dbReference type="InParanoid" id="B0D255"/>
<keyword evidence="3" id="KW-1185">Reference proteome</keyword>
<keyword evidence="1" id="KW-0812">Transmembrane</keyword>
<evidence type="ECO:0000256" key="1">
    <source>
        <dbReference type="SAM" id="Phobius"/>
    </source>
</evidence>
<feature type="transmembrane region" description="Helical" evidence="1">
    <location>
        <begin position="258"/>
        <end position="279"/>
    </location>
</feature>
<sequence length="326" mass="35351">MRLPSVLYLFPLIVPQPPSPPTCARNVESFAGLLSPPPVALCVSHLASNRVLTCFPARAVSSDSPFNTSALSGSAVSSALDLPNSNTPGAFQLRDATPDPSGVCQGLIEDLDITGLGSDARAHASRWIHAEEKYGGPSVRRWPHCKGGPFVTTLALAWLRALRLGSCQEVWIPARVQRGYQIDSLWKGAISDWFGACGIPWTVDDTTPEVFFGISATVVLSVPVITLAGVGFLLVFLIKAFHPLIGSYRLSAGPRTSFINILFVNIYITFCFVVQWIYVVVTIEQTIQRNPVIHNGPRFPITFGQIFPVVTIGACLVSIYNDLQES</sequence>
<evidence type="ECO:0000313" key="2">
    <source>
        <dbReference type="EMBL" id="EDR10686.1"/>
    </source>
</evidence>
<feature type="transmembrane region" description="Helical" evidence="1">
    <location>
        <begin position="210"/>
        <end position="237"/>
    </location>
</feature>
<proteinExistence type="predicted"/>